<comment type="caution">
    <text evidence="1">The sequence shown here is derived from an EMBL/GenBank/DDBJ whole genome shotgun (WGS) entry which is preliminary data.</text>
</comment>
<evidence type="ECO:0000313" key="1">
    <source>
        <dbReference type="EMBL" id="TPN83983.1"/>
    </source>
</evidence>
<dbReference type="Proteomes" id="UP000315540">
    <property type="component" value="Unassembled WGS sequence"/>
</dbReference>
<dbReference type="EMBL" id="VFWZ01000006">
    <property type="protein sequence ID" value="TPN83983.1"/>
    <property type="molecule type" value="Genomic_DNA"/>
</dbReference>
<proteinExistence type="predicted"/>
<name>A0A504J8U5_9FLAO</name>
<keyword evidence="2" id="KW-1185">Reference proteome</keyword>
<gene>
    <name evidence="1" type="ORF">FHK87_18650</name>
</gene>
<organism evidence="1 2">
    <name type="scientific">Aquimarina algicola</name>
    <dbReference type="NCBI Taxonomy" id="2589995"/>
    <lineage>
        <taxon>Bacteria</taxon>
        <taxon>Pseudomonadati</taxon>
        <taxon>Bacteroidota</taxon>
        <taxon>Flavobacteriia</taxon>
        <taxon>Flavobacteriales</taxon>
        <taxon>Flavobacteriaceae</taxon>
        <taxon>Aquimarina</taxon>
    </lineage>
</organism>
<accession>A0A504J8U5</accession>
<sequence>MQEFKISLKRLGKKKVYTSSIEVKEPINTLQDLIVACVKSEIARFNKTREDNQLLPFLTPSEIQKQSETGKIGFNDKYNFDQADIKTHAETAIQGYRDGLFLVFIDDQEIKSLEKQITLTPEDTITFLRMTFLTGTYY</sequence>
<reference evidence="1 2" key="1">
    <citation type="submission" date="2019-06" db="EMBL/GenBank/DDBJ databases">
        <authorList>
            <person name="Meng X."/>
        </authorList>
    </citation>
    <scope>NUCLEOTIDE SEQUENCE [LARGE SCALE GENOMIC DNA]</scope>
    <source>
        <strain evidence="1 2">M625</strain>
    </source>
</reference>
<protein>
    <submittedName>
        <fullName evidence="1">Uncharacterized protein</fullName>
    </submittedName>
</protein>
<dbReference type="AlphaFoldDB" id="A0A504J8U5"/>
<dbReference type="RefSeq" id="WP_140595291.1">
    <property type="nucleotide sequence ID" value="NZ_VFWZ01000006.1"/>
</dbReference>
<dbReference type="OrthoDB" id="9808343at2"/>
<evidence type="ECO:0000313" key="2">
    <source>
        <dbReference type="Proteomes" id="UP000315540"/>
    </source>
</evidence>